<evidence type="ECO:0000259" key="1">
    <source>
        <dbReference type="SMART" id="SM00256"/>
    </source>
</evidence>
<feature type="domain" description="F-box" evidence="1">
    <location>
        <begin position="7"/>
        <end position="47"/>
    </location>
</feature>
<protein>
    <recommendedName>
        <fullName evidence="1">F-box domain-containing protein</fullName>
    </recommendedName>
</protein>
<dbReference type="SUPFAM" id="SSF81383">
    <property type="entry name" value="F-box domain"/>
    <property type="match status" value="1"/>
</dbReference>
<dbReference type="InterPro" id="IPR036047">
    <property type="entry name" value="F-box-like_dom_sf"/>
</dbReference>
<dbReference type="NCBIfam" id="TIGR01640">
    <property type="entry name" value="F_box_assoc_1"/>
    <property type="match status" value="1"/>
</dbReference>
<dbReference type="Proteomes" id="UP000507222">
    <property type="component" value="Unassembled WGS sequence"/>
</dbReference>
<dbReference type="AlphaFoldDB" id="A0A6J5U8U7"/>
<dbReference type="SUPFAM" id="SSF50965">
    <property type="entry name" value="Galactose oxidase, central domain"/>
    <property type="match status" value="1"/>
</dbReference>
<gene>
    <name evidence="2" type="ORF">CURHAP_LOCUS18960</name>
</gene>
<evidence type="ECO:0000313" key="2">
    <source>
        <dbReference type="EMBL" id="CAB4272372.1"/>
    </source>
</evidence>
<name>A0A6J5U8U7_PRUAR</name>
<dbReference type="Pfam" id="PF07734">
    <property type="entry name" value="FBA_1"/>
    <property type="match status" value="1"/>
</dbReference>
<proteinExistence type="predicted"/>
<dbReference type="PANTHER" id="PTHR31672:SF10">
    <property type="entry name" value="F-BOX DOMAIN-CONTAINING PROTEIN"/>
    <property type="match status" value="1"/>
</dbReference>
<sequence length="380" mass="44159">MSSKPGFNKEVLMDILLRLPPKPLVRFLCACKFWNDLISSSLFVTTHFNLNATRRDNIFLLCLHHQDFELKFDVDDPFVKQDLQWSLFSNETFEQRFKLKHPLGSTEHFGIYGSSNGLLCISDEILKPKSRIHIWNPTIGKYRTVPLSITDDTKFGYIALQFGFHPGVNDYKVVRMMCMDNKAFAVEVYSLATNSWKMIEDVPPWLKCTWEHHQSTFLNGVTYTIIDKCPIITIVSFDSDSEKFEEFVLPDAICGIWGLHFGIYKEQICLLYGNYCCEEEGMDKNDFWVLQKKGWKQLRPFVFSSDRCYSTMGISVDDELLLERMISQWVQQICICVIMNPGRFVKQAHLVINGQKADNQPRRITHTHTTMTSLRISLED</sequence>
<dbReference type="Pfam" id="PF00646">
    <property type="entry name" value="F-box"/>
    <property type="match status" value="1"/>
</dbReference>
<dbReference type="PANTHER" id="PTHR31672">
    <property type="entry name" value="BNACNNG10540D PROTEIN"/>
    <property type="match status" value="1"/>
</dbReference>
<organism evidence="2 3">
    <name type="scientific">Prunus armeniaca</name>
    <name type="common">Apricot</name>
    <name type="synonym">Armeniaca vulgaris</name>
    <dbReference type="NCBI Taxonomy" id="36596"/>
    <lineage>
        <taxon>Eukaryota</taxon>
        <taxon>Viridiplantae</taxon>
        <taxon>Streptophyta</taxon>
        <taxon>Embryophyta</taxon>
        <taxon>Tracheophyta</taxon>
        <taxon>Spermatophyta</taxon>
        <taxon>Magnoliopsida</taxon>
        <taxon>eudicotyledons</taxon>
        <taxon>Gunneridae</taxon>
        <taxon>Pentapetalae</taxon>
        <taxon>rosids</taxon>
        <taxon>fabids</taxon>
        <taxon>Rosales</taxon>
        <taxon>Rosaceae</taxon>
        <taxon>Amygdaloideae</taxon>
        <taxon>Amygdaleae</taxon>
        <taxon>Prunus</taxon>
    </lineage>
</organism>
<dbReference type="InterPro" id="IPR006527">
    <property type="entry name" value="F-box-assoc_dom_typ1"/>
</dbReference>
<dbReference type="EMBL" id="CAEKDK010000003">
    <property type="protein sequence ID" value="CAB4272372.1"/>
    <property type="molecule type" value="Genomic_DNA"/>
</dbReference>
<evidence type="ECO:0000313" key="3">
    <source>
        <dbReference type="Proteomes" id="UP000507222"/>
    </source>
</evidence>
<reference evidence="2 3" key="1">
    <citation type="submission" date="2020-05" db="EMBL/GenBank/DDBJ databases">
        <authorList>
            <person name="Campoy J."/>
            <person name="Schneeberger K."/>
            <person name="Spophaly S."/>
        </authorList>
    </citation>
    <scope>NUCLEOTIDE SEQUENCE [LARGE SCALE GENOMIC DNA]</scope>
    <source>
        <strain evidence="2">PruArmRojPasFocal</strain>
    </source>
</reference>
<dbReference type="InterPro" id="IPR050796">
    <property type="entry name" value="SCF_F-box_component"/>
</dbReference>
<dbReference type="InterPro" id="IPR001810">
    <property type="entry name" value="F-box_dom"/>
</dbReference>
<dbReference type="InterPro" id="IPR017451">
    <property type="entry name" value="F-box-assoc_interact_dom"/>
</dbReference>
<dbReference type="CDD" id="cd22157">
    <property type="entry name" value="F-box_AtFBW1-like"/>
    <property type="match status" value="1"/>
</dbReference>
<accession>A0A6J5U8U7</accession>
<dbReference type="SMART" id="SM00256">
    <property type="entry name" value="FBOX"/>
    <property type="match status" value="1"/>
</dbReference>
<dbReference type="InterPro" id="IPR011043">
    <property type="entry name" value="Gal_Oxase/kelch_b-propeller"/>
</dbReference>